<dbReference type="Pfam" id="PF11669">
    <property type="entry name" value="WBP-1"/>
    <property type="match status" value="1"/>
</dbReference>
<evidence type="ECO:0000256" key="3">
    <source>
        <dbReference type="SAM" id="SignalP"/>
    </source>
</evidence>
<feature type="compositionally biased region" description="Polar residues" evidence="1">
    <location>
        <begin position="294"/>
        <end position="323"/>
    </location>
</feature>
<dbReference type="OrthoDB" id="10032249at2759"/>
<evidence type="ECO:0000256" key="2">
    <source>
        <dbReference type="SAM" id="Phobius"/>
    </source>
</evidence>
<feature type="signal peptide" evidence="3">
    <location>
        <begin position="1"/>
        <end position="27"/>
    </location>
</feature>
<name>A0A8J9ZNG9_BRALA</name>
<protein>
    <submittedName>
        <fullName evidence="4">WBP1L protein</fullName>
    </submittedName>
</protein>
<dbReference type="PANTHER" id="PTHR16209">
    <property type="entry name" value="VESICULAR, OVEREXPRESSED IN CANCER, PROSURVIVAL PROTEIN 1"/>
    <property type="match status" value="1"/>
</dbReference>
<keyword evidence="2" id="KW-0812">Transmembrane</keyword>
<feature type="chain" id="PRO_5035428924" evidence="3">
    <location>
        <begin position="28"/>
        <end position="332"/>
    </location>
</feature>
<dbReference type="EMBL" id="OV696688">
    <property type="protein sequence ID" value="CAH1258733.1"/>
    <property type="molecule type" value="Genomic_DNA"/>
</dbReference>
<proteinExistence type="predicted"/>
<keyword evidence="2" id="KW-0472">Membrane</keyword>
<sequence>MAGLFERAEVIFLAAMGLLGAVDHGQAREFCKKQDKEGYWCETGHCCGDGGCCTYYYELWCRFKMTYCQQGFWLIWILIIVLCCCCIYQRYKVRRRQERQRRQREINLLIAQQASLLHAPPLNLDAILKLPSYQEAITQQVDTSPPPRYTPTLHRADRPQLPVSQIRPAQVTVTIEGGSTQHVTTNLHTGGPLPLSPTTGSPDARTPVSIFSDCRTPSILDSSPSSCIVDTVEEKAGIPDDTPLLGACGDAPDPPVCANNHVETCAIASAANNGGTAPGIVAAPCPTSTTASTQDRSAVADTSQESMQSTASDGNTSATTVADSCNRPAGGR</sequence>
<accession>A0A8J9ZNG9</accession>
<evidence type="ECO:0000313" key="5">
    <source>
        <dbReference type="Proteomes" id="UP000838412"/>
    </source>
</evidence>
<dbReference type="Proteomes" id="UP000838412">
    <property type="component" value="Chromosome 3"/>
</dbReference>
<feature type="region of interest" description="Disordered" evidence="1">
    <location>
        <begin position="185"/>
        <end position="204"/>
    </location>
</feature>
<reference evidence="4" key="1">
    <citation type="submission" date="2022-01" db="EMBL/GenBank/DDBJ databases">
        <authorList>
            <person name="Braso-Vives M."/>
        </authorList>
    </citation>
    <scope>NUCLEOTIDE SEQUENCE</scope>
</reference>
<organism evidence="4 5">
    <name type="scientific">Branchiostoma lanceolatum</name>
    <name type="common">Common lancelet</name>
    <name type="synonym">Amphioxus lanceolatum</name>
    <dbReference type="NCBI Taxonomy" id="7740"/>
    <lineage>
        <taxon>Eukaryota</taxon>
        <taxon>Metazoa</taxon>
        <taxon>Chordata</taxon>
        <taxon>Cephalochordata</taxon>
        <taxon>Leptocardii</taxon>
        <taxon>Amphioxiformes</taxon>
        <taxon>Branchiostomatidae</taxon>
        <taxon>Branchiostoma</taxon>
    </lineage>
</organism>
<keyword evidence="2" id="KW-1133">Transmembrane helix</keyword>
<gene>
    <name evidence="4" type="primary">WBP1L</name>
    <name evidence="4" type="ORF">BLAG_LOCUS16193</name>
</gene>
<evidence type="ECO:0000256" key="1">
    <source>
        <dbReference type="SAM" id="MobiDB-lite"/>
    </source>
</evidence>
<keyword evidence="5" id="KW-1185">Reference proteome</keyword>
<dbReference type="PANTHER" id="PTHR16209:SF6">
    <property type="entry name" value="VESICULAR, OVEREXPRESSED IN CANCER, PROSURVIVAL PROTEIN 1"/>
    <property type="match status" value="1"/>
</dbReference>
<dbReference type="InterPro" id="IPR021684">
    <property type="entry name" value="WBP1-like"/>
</dbReference>
<feature type="region of interest" description="Disordered" evidence="1">
    <location>
        <begin position="287"/>
        <end position="332"/>
    </location>
</feature>
<keyword evidence="3" id="KW-0732">Signal</keyword>
<evidence type="ECO:0000313" key="4">
    <source>
        <dbReference type="EMBL" id="CAH1258733.1"/>
    </source>
</evidence>
<feature type="transmembrane region" description="Helical" evidence="2">
    <location>
        <begin position="72"/>
        <end position="91"/>
    </location>
</feature>
<dbReference type="AlphaFoldDB" id="A0A8J9ZNG9"/>
<dbReference type="InterPro" id="IPR051994">
    <property type="entry name" value="WW_domain-binding"/>
</dbReference>